<feature type="transmembrane region" description="Helical" evidence="7">
    <location>
        <begin position="231"/>
        <end position="252"/>
    </location>
</feature>
<evidence type="ECO:0000256" key="2">
    <source>
        <dbReference type="ARBA" id="ARBA00022475"/>
    </source>
</evidence>
<dbReference type="InterPro" id="IPR003807">
    <property type="entry name" value="DUF202"/>
</dbReference>
<dbReference type="AlphaFoldDB" id="A0A5C3EK92"/>
<evidence type="ECO:0000256" key="6">
    <source>
        <dbReference type="SAM" id="MobiDB-lite"/>
    </source>
</evidence>
<evidence type="ECO:0000256" key="3">
    <source>
        <dbReference type="ARBA" id="ARBA00022692"/>
    </source>
</evidence>
<feature type="region of interest" description="Disordered" evidence="6">
    <location>
        <begin position="258"/>
        <end position="277"/>
    </location>
</feature>
<dbReference type="PANTHER" id="PTHR34187:SF2">
    <property type="entry name" value="DUF202 DOMAIN-CONTAINING PROTEIN"/>
    <property type="match status" value="1"/>
</dbReference>
<evidence type="ECO:0000256" key="7">
    <source>
        <dbReference type="SAM" id="Phobius"/>
    </source>
</evidence>
<dbReference type="Pfam" id="PF02656">
    <property type="entry name" value="DUF202"/>
    <property type="match status" value="1"/>
</dbReference>
<evidence type="ECO:0000256" key="5">
    <source>
        <dbReference type="ARBA" id="ARBA00023136"/>
    </source>
</evidence>
<dbReference type="EMBL" id="OOIN01000036">
    <property type="protein sequence ID" value="SPO31063.1"/>
    <property type="molecule type" value="Genomic_DNA"/>
</dbReference>
<keyword evidence="4 7" id="KW-1133">Transmembrane helix</keyword>
<evidence type="ECO:0000256" key="1">
    <source>
        <dbReference type="ARBA" id="ARBA00004651"/>
    </source>
</evidence>
<organism evidence="9 10">
    <name type="scientific">Ustilago trichophora</name>
    <dbReference type="NCBI Taxonomy" id="86804"/>
    <lineage>
        <taxon>Eukaryota</taxon>
        <taxon>Fungi</taxon>
        <taxon>Dikarya</taxon>
        <taxon>Basidiomycota</taxon>
        <taxon>Ustilaginomycotina</taxon>
        <taxon>Ustilaginomycetes</taxon>
        <taxon>Ustilaginales</taxon>
        <taxon>Ustilaginaceae</taxon>
        <taxon>Ustilago</taxon>
    </lineage>
</organism>
<keyword evidence="5 7" id="KW-0472">Membrane</keyword>
<dbReference type="Proteomes" id="UP000324022">
    <property type="component" value="Unassembled WGS sequence"/>
</dbReference>
<dbReference type="GO" id="GO:0005886">
    <property type="term" value="C:plasma membrane"/>
    <property type="evidence" value="ECO:0007669"/>
    <property type="project" value="UniProtKB-SubCell"/>
</dbReference>
<name>A0A5C3EK92_9BASI</name>
<accession>A0A5C3EK92</accession>
<dbReference type="InterPro" id="IPR052053">
    <property type="entry name" value="IM_YidH-like"/>
</dbReference>
<comment type="subcellular location">
    <subcellularLocation>
        <location evidence="1">Cell membrane</location>
        <topology evidence="1">Multi-pass membrane protein</topology>
    </subcellularLocation>
</comment>
<reference evidence="9 10" key="1">
    <citation type="submission" date="2018-03" db="EMBL/GenBank/DDBJ databases">
        <authorList>
            <person name="Guldener U."/>
        </authorList>
    </citation>
    <scope>NUCLEOTIDE SEQUENCE [LARGE SCALE GENOMIC DNA]</scope>
    <source>
        <strain evidence="9 10">NBRC100155</strain>
    </source>
</reference>
<keyword evidence="3 7" id="KW-0812">Transmembrane</keyword>
<gene>
    <name evidence="9" type="ORF">UTRI_05298_B</name>
</gene>
<evidence type="ECO:0000256" key="4">
    <source>
        <dbReference type="ARBA" id="ARBA00022989"/>
    </source>
</evidence>
<feature type="transmembrane region" description="Helical" evidence="7">
    <location>
        <begin position="290"/>
        <end position="311"/>
    </location>
</feature>
<feature type="compositionally biased region" description="Low complexity" evidence="6">
    <location>
        <begin position="76"/>
        <end position="106"/>
    </location>
</feature>
<dbReference type="OrthoDB" id="199599at2759"/>
<evidence type="ECO:0000313" key="9">
    <source>
        <dbReference type="EMBL" id="SPO31063.1"/>
    </source>
</evidence>
<evidence type="ECO:0000313" key="10">
    <source>
        <dbReference type="Proteomes" id="UP000324022"/>
    </source>
</evidence>
<dbReference type="PANTHER" id="PTHR34187">
    <property type="entry name" value="FGR18P"/>
    <property type="match status" value="1"/>
</dbReference>
<sequence>MISSTGSPSSTFVFPQSTFQLVSRQHLNMPAASSSQGGSGLNGLKRINTSLSEASGHAPRSSGSGRLSLHIPNAYPRNLSPRSPSSRNVTPESSRPVSPSGVVSERPSQESVLGALKGAQEQSIVEQSEPGGDPITRSRSSSRTPRVRVFRRDSSLITIHQLDNDDDAVPVLASRQQRSELPSDVVAEVHLRPTTVSGRLLQPLQQLASFFSTKQTSSSSARDFLARERNFFVWLRLSCLLAILSASLILQLQLPDTARGSSDHQRHPRKRRRTDGAPVDWNDLPISSKAFAGIFFALSILALGTGLADYLSAERQLEKEQVDFDETEGVFLNDGHTSRFVHGVMLVVGAGIVASALWLIAY</sequence>
<feature type="region of interest" description="Disordered" evidence="6">
    <location>
        <begin position="53"/>
        <end position="146"/>
    </location>
</feature>
<evidence type="ECO:0000259" key="8">
    <source>
        <dbReference type="Pfam" id="PF02656"/>
    </source>
</evidence>
<keyword evidence="10" id="KW-1185">Reference proteome</keyword>
<feature type="transmembrane region" description="Helical" evidence="7">
    <location>
        <begin position="340"/>
        <end position="361"/>
    </location>
</feature>
<feature type="compositionally biased region" description="Low complexity" evidence="6">
    <location>
        <begin position="133"/>
        <end position="144"/>
    </location>
</feature>
<protein>
    <recommendedName>
        <fullName evidence="8">DUF202 domain-containing protein</fullName>
    </recommendedName>
</protein>
<feature type="domain" description="DUF202" evidence="8">
    <location>
        <begin position="222"/>
        <end position="315"/>
    </location>
</feature>
<proteinExistence type="predicted"/>
<keyword evidence="2" id="KW-1003">Cell membrane</keyword>